<gene>
    <name evidence="1" type="ORF">ETAA8_23690</name>
</gene>
<sequence>MAKKLNTVRIGLGNWLPIGEFQGSIEAAQDIDEWVKPTMPFWQHLQLECEIECCGVEALRFDPSDLLQARAKCNDPELMNSLRKLRRNVQDSSEVIFFSSQLCQHFPRPFLVQLLDHIVYYLDSPSNTSQPSS</sequence>
<dbReference type="Pfam" id="PF19856">
    <property type="entry name" value="DUF6331"/>
    <property type="match status" value="1"/>
</dbReference>
<name>A0A517YAU3_9BACT</name>
<proteinExistence type="predicted"/>
<protein>
    <submittedName>
        <fullName evidence="1">Uncharacterized protein</fullName>
    </submittedName>
</protein>
<dbReference type="KEGG" id="aagg:ETAA8_23690"/>
<keyword evidence="2" id="KW-1185">Reference proteome</keyword>
<organism evidence="1 2">
    <name type="scientific">Anatilimnocola aggregata</name>
    <dbReference type="NCBI Taxonomy" id="2528021"/>
    <lineage>
        <taxon>Bacteria</taxon>
        <taxon>Pseudomonadati</taxon>
        <taxon>Planctomycetota</taxon>
        <taxon>Planctomycetia</taxon>
        <taxon>Pirellulales</taxon>
        <taxon>Pirellulaceae</taxon>
        <taxon>Anatilimnocola</taxon>
    </lineage>
</organism>
<dbReference type="Proteomes" id="UP000315017">
    <property type="component" value="Chromosome"/>
</dbReference>
<evidence type="ECO:0000313" key="1">
    <source>
        <dbReference type="EMBL" id="QDU27282.1"/>
    </source>
</evidence>
<dbReference type="AlphaFoldDB" id="A0A517YAU3"/>
<dbReference type="EMBL" id="CP036274">
    <property type="protein sequence ID" value="QDU27282.1"/>
    <property type="molecule type" value="Genomic_DNA"/>
</dbReference>
<accession>A0A517YAU3</accession>
<dbReference type="RefSeq" id="WP_145088134.1">
    <property type="nucleotide sequence ID" value="NZ_CP036274.1"/>
</dbReference>
<dbReference type="OrthoDB" id="6420167at2"/>
<evidence type="ECO:0000313" key="2">
    <source>
        <dbReference type="Proteomes" id="UP000315017"/>
    </source>
</evidence>
<dbReference type="InterPro" id="IPR046294">
    <property type="entry name" value="DUF6331"/>
</dbReference>
<reference evidence="1 2" key="1">
    <citation type="submission" date="2019-02" db="EMBL/GenBank/DDBJ databases">
        <title>Deep-cultivation of Planctomycetes and their phenomic and genomic characterization uncovers novel biology.</title>
        <authorList>
            <person name="Wiegand S."/>
            <person name="Jogler M."/>
            <person name="Boedeker C."/>
            <person name="Pinto D."/>
            <person name="Vollmers J."/>
            <person name="Rivas-Marin E."/>
            <person name="Kohn T."/>
            <person name="Peeters S.H."/>
            <person name="Heuer A."/>
            <person name="Rast P."/>
            <person name="Oberbeckmann S."/>
            <person name="Bunk B."/>
            <person name="Jeske O."/>
            <person name="Meyerdierks A."/>
            <person name="Storesund J.E."/>
            <person name="Kallscheuer N."/>
            <person name="Luecker S."/>
            <person name="Lage O.M."/>
            <person name="Pohl T."/>
            <person name="Merkel B.J."/>
            <person name="Hornburger P."/>
            <person name="Mueller R.-W."/>
            <person name="Bruemmer F."/>
            <person name="Labrenz M."/>
            <person name="Spormann A.M."/>
            <person name="Op den Camp H."/>
            <person name="Overmann J."/>
            <person name="Amann R."/>
            <person name="Jetten M.S.M."/>
            <person name="Mascher T."/>
            <person name="Medema M.H."/>
            <person name="Devos D.P."/>
            <person name="Kaster A.-K."/>
            <person name="Ovreas L."/>
            <person name="Rohde M."/>
            <person name="Galperin M.Y."/>
            <person name="Jogler C."/>
        </authorList>
    </citation>
    <scope>NUCLEOTIDE SEQUENCE [LARGE SCALE GENOMIC DNA]</scope>
    <source>
        <strain evidence="1 2">ETA_A8</strain>
    </source>
</reference>